<sequence>MANMNAQQQSRHYGAAEQPGILPIQFLLVEDSEPDVMLTQEVFEEEGLSGQLHIVRDGVEALDFLLCRAPYQHAPRPDVILLDINMPRMNGLELLAHIKTDPRLMTIPVFMLTTSQAEEDVLRSYQAHAASYVVKPIEFSEFQRAVQAMSRFMQKMMLPHSAL</sequence>
<organism evidence="3 4">
    <name type="scientific">Deinococcus wulumuqiensis</name>
    <dbReference type="NCBI Taxonomy" id="980427"/>
    <lineage>
        <taxon>Bacteria</taxon>
        <taxon>Thermotogati</taxon>
        <taxon>Deinococcota</taxon>
        <taxon>Deinococci</taxon>
        <taxon>Deinococcales</taxon>
        <taxon>Deinococcaceae</taxon>
        <taxon>Deinococcus</taxon>
    </lineage>
</organism>
<dbReference type="InterPro" id="IPR052893">
    <property type="entry name" value="TCS_response_regulator"/>
</dbReference>
<dbReference type="GO" id="GO:0000160">
    <property type="term" value="P:phosphorelay signal transduction system"/>
    <property type="evidence" value="ECO:0007669"/>
    <property type="project" value="InterPro"/>
</dbReference>
<proteinExistence type="predicted"/>
<dbReference type="PANTHER" id="PTHR44520">
    <property type="entry name" value="RESPONSE REGULATOR RCP1-RELATED"/>
    <property type="match status" value="1"/>
</dbReference>
<dbReference type="SUPFAM" id="SSF52172">
    <property type="entry name" value="CheY-like"/>
    <property type="match status" value="1"/>
</dbReference>
<reference evidence="3 4" key="1">
    <citation type="submission" date="2018-07" db="EMBL/GenBank/DDBJ databases">
        <title>Complete Genome and Methylome Analysis of Deinococcus wulumuqiensis NEB 479.</title>
        <authorList>
            <person name="Fomenkov A."/>
            <person name="Luyten Y."/>
            <person name="Vincze T."/>
            <person name="Anton B.P."/>
            <person name="Clark T."/>
            <person name="Roberts R.J."/>
            <person name="Morgan R.D."/>
        </authorList>
    </citation>
    <scope>NUCLEOTIDE SEQUENCE [LARGE SCALE GENOMIC DNA]</scope>
    <source>
        <strain evidence="3 4">NEB 479</strain>
    </source>
</reference>
<dbReference type="PANTHER" id="PTHR44520:SF2">
    <property type="entry name" value="RESPONSE REGULATOR RCP1"/>
    <property type="match status" value="1"/>
</dbReference>
<dbReference type="Gene3D" id="3.40.50.2300">
    <property type="match status" value="1"/>
</dbReference>
<protein>
    <submittedName>
        <fullName evidence="3">Response regulator</fullName>
    </submittedName>
</protein>
<evidence type="ECO:0000313" key="4">
    <source>
        <dbReference type="Proteomes" id="UP000253744"/>
    </source>
</evidence>
<dbReference type="PROSITE" id="PS50110">
    <property type="entry name" value="RESPONSE_REGULATORY"/>
    <property type="match status" value="1"/>
</dbReference>
<dbReference type="CDD" id="cd17557">
    <property type="entry name" value="REC_Rcp-like"/>
    <property type="match status" value="1"/>
</dbReference>
<dbReference type="InterPro" id="IPR011006">
    <property type="entry name" value="CheY-like_superfamily"/>
</dbReference>
<dbReference type="KEGG" id="dwu:DVJ83_13200"/>
<dbReference type="Pfam" id="PF00072">
    <property type="entry name" value="Response_reg"/>
    <property type="match status" value="1"/>
</dbReference>
<dbReference type="SMART" id="SM00448">
    <property type="entry name" value="REC"/>
    <property type="match status" value="1"/>
</dbReference>
<name>A0A345IJP3_9DEIO</name>
<keyword evidence="1" id="KW-0597">Phosphoprotein</keyword>
<dbReference type="EMBL" id="CP031158">
    <property type="protein sequence ID" value="AXG99915.1"/>
    <property type="molecule type" value="Genomic_DNA"/>
</dbReference>
<evidence type="ECO:0000313" key="3">
    <source>
        <dbReference type="EMBL" id="AXG99915.1"/>
    </source>
</evidence>
<dbReference type="AlphaFoldDB" id="A0A345IJP3"/>
<dbReference type="Proteomes" id="UP000253744">
    <property type="component" value="Chromosome"/>
</dbReference>
<evidence type="ECO:0000259" key="2">
    <source>
        <dbReference type="PROSITE" id="PS50110"/>
    </source>
</evidence>
<feature type="modified residue" description="4-aspartylphosphate" evidence="1">
    <location>
        <position position="83"/>
    </location>
</feature>
<dbReference type="STRING" id="1288484.GCA_000348665_01143"/>
<evidence type="ECO:0000256" key="1">
    <source>
        <dbReference type="PROSITE-ProRule" id="PRU00169"/>
    </source>
</evidence>
<dbReference type="InterPro" id="IPR001789">
    <property type="entry name" value="Sig_transdc_resp-reg_receiver"/>
</dbReference>
<feature type="domain" description="Response regulatory" evidence="2">
    <location>
        <begin position="25"/>
        <end position="150"/>
    </location>
</feature>
<gene>
    <name evidence="3" type="ORF">DVJ83_13200</name>
</gene>
<dbReference type="RefSeq" id="WP_114672649.1">
    <property type="nucleotide sequence ID" value="NZ_CP031158.1"/>
</dbReference>
<accession>A0A345IJP3</accession>